<dbReference type="KEGG" id="dfc:DFI_13135"/>
<dbReference type="Proteomes" id="UP000259030">
    <property type="component" value="Chromosome"/>
</dbReference>
<accession>A0A221SYX1</accession>
<keyword evidence="2" id="KW-1185">Reference proteome</keyword>
<dbReference type="EMBL" id="CP021081">
    <property type="protein sequence ID" value="ASN81811.1"/>
    <property type="molecule type" value="Genomic_DNA"/>
</dbReference>
<dbReference type="RefSeq" id="WP_027464108.1">
    <property type="nucleotide sequence ID" value="NZ_CP021081.1"/>
</dbReference>
<organism evidence="1 2">
    <name type="scientific">Deinococcus ficus</name>
    <dbReference type="NCBI Taxonomy" id="317577"/>
    <lineage>
        <taxon>Bacteria</taxon>
        <taxon>Thermotogati</taxon>
        <taxon>Deinococcota</taxon>
        <taxon>Deinococci</taxon>
        <taxon>Deinococcales</taxon>
        <taxon>Deinococcaceae</taxon>
        <taxon>Deinococcus</taxon>
    </lineage>
</organism>
<evidence type="ECO:0000313" key="1">
    <source>
        <dbReference type="EMBL" id="ASN81811.1"/>
    </source>
</evidence>
<dbReference type="STRING" id="317577.GCA_000419625_01298"/>
<proteinExistence type="predicted"/>
<evidence type="ECO:0000313" key="2">
    <source>
        <dbReference type="Proteomes" id="UP000259030"/>
    </source>
</evidence>
<gene>
    <name evidence="1" type="ORF">DFI_13135</name>
</gene>
<sequence length="180" mass="19600">MDAVTLRHSAGGRHPSVTMTAGPILRYCPACHHTPPEPYPYHGSRYGQVGAFTCGHCGAQVSLTDGDCHPPVVYHARPTPAAPTVTETIRFEALYRITEADFRQVERWTGLMLLGDTTETIGDFPARVERVAAEVARRALPPRPATPSLPFVTWVPQPFRAWLDLYATLEGAGQSPQGPG</sequence>
<reference evidence="1 2" key="1">
    <citation type="submission" date="2017-05" db="EMBL/GenBank/DDBJ databases">
        <title>The complete genome sequence of Deinococcus ficus isolated from the rhizosphere of the Ficus religiosa L. in Taiwan.</title>
        <authorList>
            <person name="Wu K.-M."/>
            <person name="Liao T.-L."/>
            <person name="Liu Y.-M."/>
            <person name="Young C.-C."/>
            <person name="Tsai S.-F."/>
        </authorList>
    </citation>
    <scope>NUCLEOTIDE SEQUENCE [LARGE SCALE GENOMIC DNA]</scope>
    <source>
        <strain evidence="1 2">CC-FR2-10</strain>
    </source>
</reference>
<protein>
    <submittedName>
        <fullName evidence="1">Uncharacterized protein</fullName>
    </submittedName>
</protein>
<name>A0A221SYX1_9DEIO</name>
<dbReference type="AlphaFoldDB" id="A0A221SYX1"/>